<proteinExistence type="predicted"/>
<keyword evidence="1" id="KW-0732">Signal</keyword>
<dbReference type="Proteomes" id="UP000282985">
    <property type="component" value="Unassembled WGS sequence"/>
</dbReference>
<comment type="caution">
    <text evidence="2">The sequence shown here is derived from an EMBL/GenBank/DDBJ whole genome shotgun (WGS) entry which is preliminary data.</text>
</comment>
<sequence length="1487" mass="171708">MKHSSLLFFGIFLFTISLYAQTPKTFSHDSLKFQEELLQFMDHPTKKKESKSFAQQFPEFWFSASISPEERQKIYKICDLFLSKKARSFPDFYNYFRTLFLFQKQNLPQTDFENWEKGLLQQMGNKKNKLSSITDFLVQTQHLFRDSILNASYSNRWSIKNADFSYQFENKLSIVFNNADLSCISQRDTSRIYKTSGTYYPFEKLWIGKKGKITWERAGKDPATEYATFNSYHINIKQSSYKIDTVQYLNKDLFPGVILGSLSEKINPVRNPRKAIYPKFESFDKAIQIDSLFKHVNYKGGIAINGAKFIGKGSSDSPAEIHISRNDTLFLIAKSQYFAFQPERIVGQNTQIKILIDTCLIYHPGLLFKYFPQREELNLIRDGEGISASPYFDNYHNIIMDFGMLIWKLGENMMHFGSMKGATKRQARFESMNFFSMRRYMRIQGMDQQNPLVLLRKFADYMYVDTFTASEYANYIKKPINQIRQQLLSLSFQGFVSYNTNTDEVTLQKRLTDYIQSGMGRQDYDVIRFTTQTKDKESDAIYFIGSSNLQINGVRRIAVSDSQNVVIYPKYRKILLKKNLDFQFDGKITAGLLDMYGKDFSFSYQNFKIDLNRIDSLQINFVIDSLSNYGKRYTTQLGSVLEKITGDLLIDDPNNKSGHQKFPEYPIFNSTDSSYVFYDDRSIQNGVYKADKFYFKVDPYTIKNINKFDKEDIELSGTFVSDSIFPIFDEVLKIQKDNSLGFAHLTPQNGFPTYRKGVFTDTIHLSNQGLRGNGTLNYLSSVTQSKDFIFRPNDMRTNAQSFVLKEQETLMNNPEVNGEHIYIEWFPYHDEMYVKSSALPLDMYRKLATLAGTLKITPEGITGEGNMELVNAELNSKYFTYNKKNILADSANFKLKNTEAEGYTFESESVNTNIDFVSRSGKFESTTPKNLSIFPADQYLARIQNFKWYMDQQSIDFGNRDESILAQLWEQNQIESLDSSSLNQFISIDPKQDSLAFATPIGHFNALDQTIQAKFVKRMNIADAEIYPDKGDLSIEKGGSLQTLRNAKLIADTIHHYHTITDATLNVHGKNSYSGSGNYTYIDNSKTEQNILFDVIDVDSLGQTIALGDLPEERSFSLSPDFDYKGKIRLEARDSALYFDGQTRIHNKCDKIKDNWLDFAAKINPMDILIPVKTYATDDDRLKLYNSFFLTNDSIHIYSSFLSHRIFYTDNVLLDAEGFLTYNKNLQAYQIASREKLKDENAFGNILSFYQNNCNMKGEGAISLGAELGQMKQVAAGNIDHDLSSDIVTLDLIYGLDFFFSDACTKIMENAFQQANLRHSKLNKQVYTRKLTALMGREKAVQAMSEMDANGIFKNLPKELQHSIYFNNLDFIWDKESKAYQSIGEIGIGSINDIQINKSVKGKVELDKKRSGNRITIYLEIDKSTWFFFEYFHGVMFARSSDEEFNNILHEMKEDKRKFKDPLKKNPYSYILSPRSAKTKFLRRFNL</sequence>
<accession>A0A434AZK5</accession>
<feature type="chain" id="PRO_5019567516" evidence="1">
    <location>
        <begin position="21"/>
        <end position="1487"/>
    </location>
</feature>
<dbReference type="OrthoDB" id="1465441at2"/>
<dbReference type="EMBL" id="RJJX01000001">
    <property type="protein sequence ID" value="RUT80051.1"/>
    <property type="molecule type" value="Genomic_DNA"/>
</dbReference>
<protein>
    <submittedName>
        <fullName evidence="2">Uncharacterized protein</fullName>
    </submittedName>
</protein>
<evidence type="ECO:0000313" key="3">
    <source>
        <dbReference type="Proteomes" id="UP000282985"/>
    </source>
</evidence>
<reference evidence="2 3" key="1">
    <citation type="submission" date="2018-11" db="EMBL/GenBank/DDBJ databases">
        <title>Parancylomarina longa gen. nov., sp. nov., isolated from sediments of southern Okinawa.</title>
        <authorList>
            <person name="Fu T."/>
        </authorList>
    </citation>
    <scope>NUCLEOTIDE SEQUENCE [LARGE SCALE GENOMIC DNA]</scope>
    <source>
        <strain evidence="2 3">T3-2 S1-C</strain>
    </source>
</reference>
<evidence type="ECO:0000313" key="2">
    <source>
        <dbReference type="EMBL" id="RUT80051.1"/>
    </source>
</evidence>
<gene>
    <name evidence="2" type="ORF">DLK05_01455</name>
</gene>
<dbReference type="RefSeq" id="WP_127342191.1">
    <property type="nucleotide sequence ID" value="NZ_RJJX01000001.1"/>
</dbReference>
<organism evidence="2 3">
    <name type="scientific">Ancylomarina longa</name>
    <dbReference type="NCBI Taxonomy" id="2487017"/>
    <lineage>
        <taxon>Bacteria</taxon>
        <taxon>Pseudomonadati</taxon>
        <taxon>Bacteroidota</taxon>
        <taxon>Bacteroidia</taxon>
        <taxon>Marinilabiliales</taxon>
        <taxon>Marinifilaceae</taxon>
        <taxon>Ancylomarina</taxon>
    </lineage>
</organism>
<feature type="signal peptide" evidence="1">
    <location>
        <begin position="1"/>
        <end position="20"/>
    </location>
</feature>
<evidence type="ECO:0000256" key="1">
    <source>
        <dbReference type="SAM" id="SignalP"/>
    </source>
</evidence>
<name>A0A434AZK5_9BACT</name>
<keyword evidence="3" id="KW-1185">Reference proteome</keyword>